<evidence type="ECO:0000256" key="5">
    <source>
        <dbReference type="ARBA" id="ARBA00023319"/>
    </source>
</evidence>
<keyword evidence="4" id="KW-0325">Glycoprotein</keyword>
<keyword evidence="7" id="KW-0812">Transmembrane</keyword>
<evidence type="ECO:0000256" key="8">
    <source>
        <dbReference type="SAM" id="SignalP"/>
    </source>
</evidence>
<evidence type="ECO:0000256" key="1">
    <source>
        <dbReference type="ARBA" id="ARBA00004479"/>
    </source>
</evidence>
<comment type="caution">
    <text evidence="10">The sequence shown here is derived from an EMBL/GenBank/DDBJ whole genome shotgun (WGS) entry which is preliminary data.</text>
</comment>
<keyword evidence="7" id="KW-1133">Transmembrane helix</keyword>
<evidence type="ECO:0000256" key="4">
    <source>
        <dbReference type="ARBA" id="ARBA00023180"/>
    </source>
</evidence>
<keyword evidence="8" id="KW-0732">Signal</keyword>
<dbReference type="STRING" id="400727.A0A2T7P2R0"/>
<dbReference type="InterPro" id="IPR013783">
    <property type="entry name" value="Ig-like_fold"/>
</dbReference>
<dbReference type="GO" id="GO:0098609">
    <property type="term" value="P:cell-cell adhesion"/>
    <property type="evidence" value="ECO:0007669"/>
    <property type="project" value="TreeGrafter"/>
</dbReference>
<dbReference type="InterPro" id="IPR036179">
    <property type="entry name" value="Ig-like_dom_sf"/>
</dbReference>
<evidence type="ECO:0000313" key="10">
    <source>
        <dbReference type="EMBL" id="PVD27673.1"/>
    </source>
</evidence>
<keyword evidence="3" id="KW-1015">Disulfide bond</keyword>
<dbReference type="AlphaFoldDB" id="A0A2T7P2R0"/>
<dbReference type="Gene3D" id="2.60.40.10">
    <property type="entry name" value="Immunoglobulins"/>
    <property type="match status" value="1"/>
</dbReference>
<feature type="transmembrane region" description="Helical" evidence="7">
    <location>
        <begin position="400"/>
        <end position="423"/>
    </location>
</feature>
<comment type="subcellular location">
    <subcellularLocation>
        <location evidence="1">Membrane</location>
        <topology evidence="1">Single-pass type I membrane protein</topology>
    </subcellularLocation>
</comment>
<sequence>MALFCQATGFLSTVTYIWIHVICINSNQDRDTCIFTPRVPHDDGHQVVCRAHRVVSMLSDPYTIQLNYPPPSPPIIRGYREGSVLTEGETITLDCVVKGQKSVRFFCGDEPDNPDIVDDMSVWSPVVINVRTKQNNTVCLCSATWSPQPRFYSDTSFVRLYVNEMTHPTTTISGSEMEGCSVSQSVRISTNATQPFVTDGTTQMALFCQTDGVSPPVSYTWAGVECINEHHQRGTCIFTPRVPQDDGLQVTCDAYNEISLELWTSEPYTIQLSYPPPSPPNITGYKEGSVLTEGEQITLKCTVHGGKPKVTSVTFYCGDGRDSTDVFGDEFVTSSVVITVQTKHNNTVCKCSATWTQHQMYRDTTFIRLFVRGFISTTPDRVYSSSSPQDEVGQSVPTGVIAGVAVAIVAIIVAIAIAIVVYVTRRQQNQSTAHNTRFKDNTQHDGKYATPEKKRIVLNAHIFKNMSTNFTSALALNTIHPVDDLTQSRVQDPVAQPSPHKASVFTDKGCTTQGASNSSPSLSAHEQQATQPCLKELEKNCESTMSNTENLYAVVADRDLCGSKP</sequence>
<keyword evidence="2 7" id="KW-0472">Membrane</keyword>
<dbReference type="Proteomes" id="UP000245119">
    <property type="component" value="Linkage Group LG7"/>
</dbReference>
<evidence type="ECO:0000256" key="6">
    <source>
        <dbReference type="SAM" id="MobiDB-lite"/>
    </source>
</evidence>
<dbReference type="SUPFAM" id="SSF48726">
    <property type="entry name" value="Immunoglobulin"/>
    <property type="match status" value="1"/>
</dbReference>
<dbReference type="PANTHER" id="PTHR11640">
    <property type="entry name" value="NEPHRIN"/>
    <property type="match status" value="1"/>
</dbReference>
<protein>
    <recommendedName>
        <fullName evidence="9">Ig-like domain-containing protein</fullName>
    </recommendedName>
</protein>
<dbReference type="EMBL" id="PZQS01000007">
    <property type="protein sequence ID" value="PVD27673.1"/>
    <property type="molecule type" value="Genomic_DNA"/>
</dbReference>
<proteinExistence type="predicted"/>
<feature type="region of interest" description="Disordered" evidence="6">
    <location>
        <begin position="492"/>
        <end position="530"/>
    </location>
</feature>
<organism evidence="10 11">
    <name type="scientific">Pomacea canaliculata</name>
    <name type="common">Golden apple snail</name>
    <dbReference type="NCBI Taxonomy" id="400727"/>
    <lineage>
        <taxon>Eukaryota</taxon>
        <taxon>Metazoa</taxon>
        <taxon>Spiralia</taxon>
        <taxon>Lophotrochozoa</taxon>
        <taxon>Mollusca</taxon>
        <taxon>Gastropoda</taxon>
        <taxon>Caenogastropoda</taxon>
        <taxon>Architaenioglossa</taxon>
        <taxon>Ampullarioidea</taxon>
        <taxon>Ampullariidae</taxon>
        <taxon>Pomacea</taxon>
    </lineage>
</organism>
<feature type="compositionally biased region" description="Polar residues" evidence="6">
    <location>
        <begin position="509"/>
        <end position="530"/>
    </location>
</feature>
<dbReference type="InterPro" id="IPR007110">
    <property type="entry name" value="Ig-like_dom"/>
</dbReference>
<keyword evidence="5" id="KW-0393">Immunoglobulin domain</keyword>
<dbReference type="PROSITE" id="PS50835">
    <property type="entry name" value="IG_LIKE"/>
    <property type="match status" value="2"/>
</dbReference>
<dbReference type="GO" id="GO:0005886">
    <property type="term" value="C:plasma membrane"/>
    <property type="evidence" value="ECO:0007669"/>
    <property type="project" value="TreeGrafter"/>
</dbReference>
<dbReference type="GO" id="GO:0050839">
    <property type="term" value="F:cell adhesion molecule binding"/>
    <property type="evidence" value="ECO:0007669"/>
    <property type="project" value="TreeGrafter"/>
</dbReference>
<evidence type="ECO:0000256" key="2">
    <source>
        <dbReference type="ARBA" id="ARBA00023136"/>
    </source>
</evidence>
<gene>
    <name evidence="10" type="ORF">C0Q70_12840</name>
</gene>
<feature type="domain" description="Ig-like" evidence="9">
    <location>
        <begin position="168"/>
        <end position="221"/>
    </location>
</feature>
<accession>A0A2T7P2R0</accession>
<reference evidence="10 11" key="1">
    <citation type="submission" date="2018-04" db="EMBL/GenBank/DDBJ databases">
        <title>The genome of golden apple snail Pomacea canaliculata provides insight into stress tolerance and invasive adaptation.</title>
        <authorList>
            <person name="Liu C."/>
            <person name="Liu B."/>
            <person name="Ren Y."/>
            <person name="Zhang Y."/>
            <person name="Wang H."/>
            <person name="Li S."/>
            <person name="Jiang F."/>
            <person name="Yin L."/>
            <person name="Zhang G."/>
            <person name="Qian W."/>
            <person name="Fan W."/>
        </authorList>
    </citation>
    <scope>NUCLEOTIDE SEQUENCE [LARGE SCALE GENOMIC DNA]</scope>
    <source>
        <strain evidence="10">SZHN2017</strain>
        <tissue evidence="10">Muscle</tissue>
    </source>
</reference>
<dbReference type="PANTHER" id="PTHR11640:SF136">
    <property type="entry name" value="NEPHRIN"/>
    <property type="match status" value="1"/>
</dbReference>
<keyword evidence="11" id="KW-1185">Reference proteome</keyword>
<dbReference type="OrthoDB" id="6213330at2759"/>
<name>A0A2T7P2R0_POMCA</name>
<evidence type="ECO:0000256" key="3">
    <source>
        <dbReference type="ARBA" id="ARBA00023157"/>
    </source>
</evidence>
<evidence type="ECO:0000313" key="11">
    <source>
        <dbReference type="Proteomes" id="UP000245119"/>
    </source>
</evidence>
<evidence type="ECO:0000259" key="9">
    <source>
        <dbReference type="PROSITE" id="PS50835"/>
    </source>
</evidence>
<feature type="signal peptide" evidence="8">
    <location>
        <begin position="1"/>
        <end position="19"/>
    </location>
</feature>
<dbReference type="GO" id="GO:0005911">
    <property type="term" value="C:cell-cell junction"/>
    <property type="evidence" value="ECO:0007669"/>
    <property type="project" value="TreeGrafter"/>
</dbReference>
<feature type="chain" id="PRO_5015415466" description="Ig-like domain-containing protein" evidence="8">
    <location>
        <begin position="20"/>
        <end position="565"/>
    </location>
</feature>
<dbReference type="InterPro" id="IPR051275">
    <property type="entry name" value="Cell_adhesion_signaling"/>
</dbReference>
<feature type="domain" description="Ig-like" evidence="9">
    <location>
        <begin position="280"/>
        <end position="354"/>
    </location>
</feature>
<evidence type="ECO:0000256" key="7">
    <source>
        <dbReference type="SAM" id="Phobius"/>
    </source>
</evidence>